<feature type="compositionally biased region" description="Polar residues" evidence="1">
    <location>
        <begin position="22"/>
        <end position="41"/>
    </location>
</feature>
<accession>A0A1R3J2I8</accession>
<proteinExistence type="predicted"/>
<comment type="caution">
    <text evidence="2">The sequence shown here is derived from an EMBL/GenBank/DDBJ whole genome shotgun (WGS) entry which is preliminary data.</text>
</comment>
<gene>
    <name evidence="2" type="ORF">CCACVL1_08052</name>
</gene>
<protein>
    <submittedName>
        <fullName evidence="2">Uncharacterized protein</fullName>
    </submittedName>
</protein>
<feature type="region of interest" description="Disordered" evidence="1">
    <location>
        <begin position="19"/>
        <end position="41"/>
    </location>
</feature>
<reference evidence="2 3" key="1">
    <citation type="submission" date="2013-09" db="EMBL/GenBank/DDBJ databases">
        <title>Corchorus capsularis genome sequencing.</title>
        <authorList>
            <person name="Alam M."/>
            <person name="Haque M.S."/>
            <person name="Islam M.S."/>
            <person name="Emdad E.M."/>
            <person name="Islam M.M."/>
            <person name="Ahmed B."/>
            <person name="Halim A."/>
            <person name="Hossen Q.M.M."/>
            <person name="Hossain M.Z."/>
            <person name="Ahmed R."/>
            <person name="Khan M.M."/>
            <person name="Islam R."/>
            <person name="Rashid M.M."/>
            <person name="Khan S.A."/>
            <person name="Rahman M.S."/>
            <person name="Alam M."/>
        </authorList>
    </citation>
    <scope>NUCLEOTIDE SEQUENCE [LARGE SCALE GENOMIC DNA]</scope>
    <source>
        <strain evidence="3">cv. CVL-1</strain>
        <tissue evidence="2">Whole seedling</tissue>
    </source>
</reference>
<evidence type="ECO:0000313" key="2">
    <source>
        <dbReference type="EMBL" id="OMO89038.1"/>
    </source>
</evidence>
<dbReference type="EMBL" id="AWWV01008841">
    <property type="protein sequence ID" value="OMO89038.1"/>
    <property type="molecule type" value="Genomic_DNA"/>
</dbReference>
<dbReference type="AlphaFoldDB" id="A0A1R3J2I8"/>
<keyword evidence="3" id="KW-1185">Reference proteome</keyword>
<name>A0A1R3J2I8_COCAP</name>
<sequence length="41" mass="4962">MEHTGRYYRYRNNHNLLRETNKYNPTCPSSSVINQGTRKFD</sequence>
<organism evidence="2 3">
    <name type="scientific">Corchorus capsularis</name>
    <name type="common">Jute</name>
    <dbReference type="NCBI Taxonomy" id="210143"/>
    <lineage>
        <taxon>Eukaryota</taxon>
        <taxon>Viridiplantae</taxon>
        <taxon>Streptophyta</taxon>
        <taxon>Embryophyta</taxon>
        <taxon>Tracheophyta</taxon>
        <taxon>Spermatophyta</taxon>
        <taxon>Magnoliopsida</taxon>
        <taxon>eudicotyledons</taxon>
        <taxon>Gunneridae</taxon>
        <taxon>Pentapetalae</taxon>
        <taxon>rosids</taxon>
        <taxon>malvids</taxon>
        <taxon>Malvales</taxon>
        <taxon>Malvaceae</taxon>
        <taxon>Grewioideae</taxon>
        <taxon>Apeibeae</taxon>
        <taxon>Corchorus</taxon>
    </lineage>
</organism>
<dbReference type="Proteomes" id="UP000188268">
    <property type="component" value="Unassembled WGS sequence"/>
</dbReference>
<dbReference type="Gramene" id="OMO89038">
    <property type="protein sequence ID" value="OMO89038"/>
    <property type="gene ID" value="CCACVL1_08052"/>
</dbReference>
<evidence type="ECO:0000256" key="1">
    <source>
        <dbReference type="SAM" id="MobiDB-lite"/>
    </source>
</evidence>
<evidence type="ECO:0000313" key="3">
    <source>
        <dbReference type="Proteomes" id="UP000188268"/>
    </source>
</evidence>